<dbReference type="Proteomes" id="UP001234178">
    <property type="component" value="Unassembled WGS sequence"/>
</dbReference>
<sequence>MFEIATSATRRVYAPIVAIFPRPPGDDDKRHRDGIKSGGPTQKKKQVEQPVREFLIVAAGRKHRSV</sequence>
<feature type="compositionally biased region" description="Basic and acidic residues" evidence="1">
    <location>
        <begin position="24"/>
        <end position="35"/>
    </location>
</feature>
<proteinExistence type="predicted"/>
<name>A0ABR0B3R6_9CRUS</name>
<dbReference type="EMBL" id="JAOYFB010000040">
    <property type="protein sequence ID" value="KAK4036340.1"/>
    <property type="molecule type" value="Genomic_DNA"/>
</dbReference>
<gene>
    <name evidence="2" type="ORF">OUZ56_028399</name>
</gene>
<organism evidence="2 3">
    <name type="scientific">Daphnia magna</name>
    <dbReference type="NCBI Taxonomy" id="35525"/>
    <lineage>
        <taxon>Eukaryota</taxon>
        <taxon>Metazoa</taxon>
        <taxon>Ecdysozoa</taxon>
        <taxon>Arthropoda</taxon>
        <taxon>Crustacea</taxon>
        <taxon>Branchiopoda</taxon>
        <taxon>Diplostraca</taxon>
        <taxon>Cladocera</taxon>
        <taxon>Anomopoda</taxon>
        <taxon>Daphniidae</taxon>
        <taxon>Daphnia</taxon>
    </lineage>
</organism>
<comment type="caution">
    <text evidence="2">The sequence shown here is derived from an EMBL/GenBank/DDBJ whole genome shotgun (WGS) entry which is preliminary data.</text>
</comment>
<evidence type="ECO:0000313" key="2">
    <source>
        <dbReference type="EMBL" id="KAK4036340.1"/>
    </source>
</evidence>
<evidence type="ECO:0000313" key="3">
    <source>
        <dbReference type="Proteomes" id="UP001234178"/>
    </source>
</evidence>
<feature type="region of interest" description="Disordered" evidence="1">
    <location>
        <begin position="21"/>
        <end position="49"/>
    </location>
</feature>
<accession>A0ABR0B3R6</accession>
<reference evidence="2 3" key="1">
    <citation type="journal article" date="2023" name="Nucleic Acids Res.">
        <title>The hologenome of Daphnia magna reveals possible DNA methylation and microbiome-mediated evolution of the host genome.</title>
        <authorList>
            <person name="Chaturvedi A."/>
            <person name="Li X."/>
            <person name="Dhandapani V."/>
            <person name="Marshall H."/>
            <person name="Kissane S."/>
            <person name="Cuenca-Cambronero M."/>
            <person name="Asole G."/>
            <person name="Calvet F."/>
            <person name="Ruiz-Romero M."/>
            <person name="Marangio P."/>
            <person name="Guigo R."/>
            <person name="Rago D."/>
            <person name="Mirbahai L."/>
            <person name="Eastwood N."/>
            <person name="Colbourne J.K."/>
            <person name="Zhou J."/>
            <person name="Mallon E."/>
            <person name="Orsini L."/>
        </authorList>
    </citation>
    <scope>NUCLEOTIDE SEQUENCE [LARGE SCALE GENOMIC DNA]</scope>
    <source>
        <strain evidence="2">LRV0_1</strain>
    </source>
</reference>
<evidence type="ECO:0000256" key="1">
    <source>
        <dbReference type="SAM" id="MobiDB-lite"/>
    </source>
</evidence>
<protein>
    <submittedName>
        <fullName evidence="2">Uncharacterized protein</fullName>
    </submittedName>
</protein>
<keyword evidence="3" id="KW-1185">Reference proteome</keyword>